<keyword evidence="1" id="KW-1133">Transmembrane helix</keyword>
<dbReference type="Pfam" id="PF18895">
    <property type="entry name" value="T4SS_pilin"/>
    <property type="match status" value="1"/>
</dbReference>
<dbReference type="InterPro" id="IPR043993">
    <property type="entry name" value="T4SS_pilin"/>
</dbReference>
<evidence type="ECO:0000256" key="1">
    <source>
        <dbReference type="SAM" id="Phobius"/>
    </source>
</evidence>
<proteinExistence type="predicted"/>
<dbReference type="Proteomes" id="UP000177941">
    <property type="component" value="Unassembled WGS sequence"/>
</dbReference>
<gene>
    <name evidence="2" type="ORF">A3E36_01100</name>
</gene>
<keyword evidence="1" id="KW-0812">Transmembrane</keyword>
<protein>
    <submittedName>
        <fullName evidence="2">Uncharacterized protein</fullName>
    </submittedName>
</protein>
<evidence type="ECO:0000313" key="3">
    <source>
        <dbReference type="Proteomes" id="UP000177941"/>
    </source>
</evidence>
<reference evidence="2 3" key="1">
    <citation type="journal article" date="2016" name="Nat. Commun.">
        <title>Thousands of microbial genomes shed light on interconnected biogeochemical processes in an aquifer system.</title>
        <authorList>
            <person name="Anantharaman K."/>
            <person name="Brown C.T."/>
            <person name="Hug L.A."/>
            <person name="Sharon I."/>
            <person name="Castelle C.J."/>
            <person name="Probst A.J."/>
            <person name="Thomas B.C."/>
            <person name="Singh A."/>
            <person name="Wilkins M.J."/>
            <person name="Karaoz U."/>
            <person name="Brodie E.L."/>
            <person name="Williams K.H."/>
            <person name="Hubbard S.S."/>
            <person name="Banfield J.F."/>
        </authorList>
    </citation>
    <scope>NUCLEOTIDE SEQUENCE [LARGE SCALE GENOMIC DNA]</scope>
</reference>
<name>A0A1G1XB13_9BACT</name>
<feature type="transmembrane region" description="Helical" evidence="1">
    <location>
        <begin position="54"/>
        <end position="78"/>
    </location>
</feature>
<organism evidence="2 3">
    <name type="scientific">Candidatus Andersenbacteria bacterium RIFCSPHIGHO2_12_FULL_45_11b</name>
    <dbReference type="NCBI Taxonomy" id="1797282"/>
    <lineage>
        <taxon>Bacteria</taxon>
        <taxon>Candidatus Anderseniibacteriota</taxon>
    </lineage>
</organism>
<feature type="transmembrane region" description="Helical" evidence="1">
    <location>
        <begin position="99"/>
        <end position="120"/>
    </location>
</feature>
<dbReference type="AlphaFoldDB" id="A0A1G1XB13"/>
<evidence type="ECO:0000313" key="2">
    <source>
        <dbReference type="EMBL" id="OGY37265.1"/>
    </source>
</evidence>
<keyword evidence="1" id="KW-0472">Membrane</keyword>
<accession>A0A1G1XB13</accession>
<dbReference type="EMBL" id="MHHS01000015">
    <property type="protein sequence ID" value="OGY37265.1"/>
    <property type="molecule type" value="Genomic_DNA"/>
</dbReference>
<comment type="caution">
    <text evidence="2">The sequence shown here is derived from an EMBL/GenBank/DDBJ whole genome shotgun (WGS) entry which is preliminary data.</text>
</comment>
<sequence length="140" mass="14688">MQINSKKFIFSFVALTAIFLCVIAVPEAYAAGSLGGGSGIKNPLSGGADQTIKDVLVLIIKWMLGLVGFLALIALIIGGGRMVIDFGNEEQVKKAKTTILWAVIGLAVVILSYAILNIVATEILQSGGGTTQDPGYIYDN</sequence>